<gene>
    <name evidence="2" type="ORF">DI487_05605</name>
</gene>
<evidence type="ECO:0000313" key="3">
    <source>
        <dbReference type="Proteomes" id="UP000245429"/>
    </source>
</evidence>
<dbReference type="Proteomes" id="UP000245429">
    <property type="component" value="Chromosome"/>
</dbReference>
<dbReference type="AlphaFoldDB" id="A0A2U8QUB7"/>
<feature type="transmembrane region" description="Helical" evidence="1">
    <location>
        <begin position="46"/>
        <end position="65"/>
    </location>
</feature>
<sequence length="91" mass="10105">MKNKKDIFIGFLLGLLGGFIGCFIVLQFFTEVGFLNGFTAMRQAGMIGKIITLGAVLNLILFFILLNKNKELMARGIILAMFFLTVLTLIL</sequence>
<reference evidence="2 3" key="1">
    <citation type="submission" date="2018-05" db="EMBL/GenBank/DDBJ databases">
        <title>Flavobacterium sp. MEBiC07310.</title>
        <authorList>
            <person name="Baek K."/>
        </authorList>
    </citation>
    <scope>NUCLEOTIDE SEQUENCE [LARGE SCALE GENOMIC DNA]</scope>
    <source>
        <strain evidence="2 3">MEBiC07310</strain>
    </source>
</reference>
<dbReference type="PROSITE" id="PS51257">
    <property type="entry name" value="PROKAR_LIPOPROTEIN"/>
    <property type="match status" value="1"/>
</dbReference>
<dbReference type="RefSeq" id="WP_109568754.1">
    <property type="nucleotide sequence ID" value="NZ_CP029463.1"/>
</dbReference>
<keyword evidence="1" id="KW-0812">Transmembrane</keyword>
<organism evidence="2 3">
    <name type="scientific">Flavobacterium sediminis</name>
    <dbReference type="NCBI Taxonomy" id="2201181"/>
    <lineage>
        <taxon>Bacteria</taxon>
        <taxon>Pseudomonadati</taxon>
        <taxon>Bacteroidota</taxon>
        <taxon>Flavobacteriia</taxon>
        <taxon>Flavobacteriales</taxon>
        <taxon>Flavobacteriaceae</taxon>
        <taxon>Flavobacterium</taxon>
    </lineage>
</organism>
<dbReference type="EMBL" id="CP029463">
    <property type="protein sequence ID" value="AWM13385.1"/>
    <property type="molecule type" value="Genomic_DNA"/>
</dbReference>
<dbReference type="KEGG" id="fse:DI487_05605"/>
<dbReference type="OrthoDB" id="1362378at2"/>
<name>A0A2U8QUB7_9FLAO</name>
<accession>A0A2U8QUB7</accession>
<keyword evidence="1" id="KW-1133">Transmembrane helix</keyword>
<evidence type="ECO:0000313" key="2">
    <source>
        <dbReference type="EMBL" id="AWM13385.1"/>
    </source>
</evidence>
<proteinExistence type="predicted"/>
<feature type="transmembrane region" description="Helical" evidence="1">
    <location>
        <begin position="7"/>
        <end position="26"/>
    </location>
</feature>
<keyword evidence="1" id="KW-0472">Membrane</keyword>
<feature type="transmembrane region" description="Helical" evidence="1">
    <location>
        <begin position="72"/>
        <end position="90"/>
    </location>
</feature>
<evidence type="ECO:0000256" key="1">
    <source>
        <dbReference type="SAM" id="Phobius"/>
    </source>
</evidence>
<keyword evidence="3" id="KW-1185">Reference proteome</keyword>
<protein>
    <submittedName>
        <fullName evidence="2">Uncharacterized protein</fullName>
    </submittedName>
</protein>